<dbReference type="PANTHER" id="PTHR33453">
    <property type="match status" value="1"/>
</dbReference>
<gene>
    <name evidence="9" type="ORF">BRADI_3g40565v3</name>
</gene>
<evidence type="ECO:0000256" key="3">
    <source>
        <dbReference type="ARBA" id="ARBA00012001"/>
    </source>
</evidence>
<dbReference type="Proteomes" id="UP000008810">
    <property type="component" value="Chromosome 3"/>
</dbReference>
<dbReference type="InterPro" id="IPR036041">
    <property type="entry name" value="Ribosome-inact_prot_sf"/>
</dbReference>
<comment type="similarity">
    <text evidence="2">Belongs to the ribosome-inactivating protein family. Type 1 RIP subfamily.</text>
</comment>
<proteinExistence type="inferred from homology"/>
<keyword evidence="4 8" id="KW-0800">Toxin</keyword>
<name>A0A2K2D2E4_BRADI</name>
<organism evidence="9">
    <name type="scientific">Brachypodium distachyon</name>
    <name type="common">Purple false brome</name>
    <name type="synonym">Trachynia distachya</name>
    <dbReference type="NCBI Taxonomy" id="15368"/>
    <lineage>
        <taxon>Eukaryota</taxon>
        <taxon>Viridiplantae</taxon>
        <taxon>Streptophyta</taxon>
        <taxon>Embryophyta</taxon>
        <taxon>Tracheophyta</taxon>
        <taxon>Spermatophyta</taxon>
        <taxon>Magnoliopsida</taxon>
        <taxon>Liliopsida</taxon>
        <taxon>Poales</taxon>
        <taxon>Poaceae</taxon>
        <taxon>BOP clade</taxon>
        <taxon>Pooideae</taxon>
        <taxon>Stipodae</taxon>
        <taxon>Brachypodieae</taxon>
        <taxon>Brachypodium</taxon>
    </lineage>
</organism>
<keyword evidence="7 8" id="KW-0652">Protein synthesis inhibitor</keyword>
<reference evidence="10" key="3">
    <citation type="submission" date="2018-08" db="UniProtKB">
        <authorList>
            <consortium name="EnsemblPlants"/>
        </authorList>
    </citation>
    <scope>IDENTIFICATION</scope>
    <source>
        <strain evidence="10">cv. Bd21</strain>
    </source>
</reference>
<evidence type="ECO:0000256" key="7">
    <source>
        <dbReference type="ARBA" id="ARBA00023193"/>
    </source>
</evidence>
<comment type="catalytic activity">
    <reaction evidence="1 8">
        <text>Endohydrolysis of the N-glycosidic bond at one specific adenosine on the 28S rRNA.</text>
        <dbReference type="EC" id="3.2.2.22"/>
    </reaction>
</comment>
<dbReference type="GO" id="GO:0030598">
    <property type="term" value="F:rRNA N-glycosylase activity"/>
    <property type="evidence" value="ECO:0007669"/>
    <property type="project" value="UniProtKB-EC"/>
</dbReference>
<evidence type="ECO:0000256" key="4">
    <source>
        <dbReference type="ARBA" id="ARBA00022656"/>
    </source>
</evidence>
<dbReference type="GO" id="GO:0017148">
    <property type="term" value="P:negative regulation of translation"/>
    <property type="evidence" value="ECO:0007669"/>
    <property type="project" value="UniProtKB-KW"/>
</dbReference>
<evidence type="ECO:0000256" key="5">
    <source>
        <dbReference type="ARBA" id="ARBA00022801"/>
    </source>
</evidence>
<keyword evidence="6 8" id="KW-0611">Plant defense</keyword>
<evidence type="ECO:0000256" key="8">
    <source>
        <dbReference type="RuleBase" id="RU004915"/>
    </source>
</evidence>
<evidence type="ECO:0000256" key="2">
    <source>
        <dbReference type="ARBA" id="ARBA00008544"/>
    </source>
</evidence>
<dbReference type="Pfam" id="PF00161">
    <property type="entry name" value="RIP"/>
    <property type="match status" value="1"/>
</dbReference>
<dbReference type="Gene3D" id="3.40.420.10">
    <property type="entry name" value="Ricin (A subunit), domain 1"/>
    <property type="match status" value="1"/>
</dbReference>
<evidence type="ECO:0000313" key="9">
    <source>
        <dbReference type="EMBL" id="PNT68435.1"/>
    </source>
</evidence>
<dbReference type="InterPro" id="IPR016138">
    <property type="entry name" value="Ribosome_inactivat_prot_sub1"/>
</dbReference>
<dbReference type="EMBL" id="CM000882">
    <property type="protein sequence ID" value="PNT68435.1"/>
    <property type="molecule type" value="Genomic_DNA"/>
</dbReference>
<dbReference type="InterPro" id="IPR001574">
    <property type="entry name" value="Ribosome_inactivat_prot"/>
</dbReference>
<protein>
    <recommendedName>
        <fullName evidence="3 8">rRNA N-glycosylase</fullName>
        <ecNumber evidence="3 8">3.2.2.22</ecNumber>
    </recommendedName>
</protein>
<evidence type="ECO:0000256" key="6">
    <source>
        <dbReference type="ARBA" id="ARBA00022821"/>
    </source>
</evidence>
<dbReference type="EnsemblPlants" id="PNT68435">
    <property type="protein sequence ID" value="PNT68435"/>
    <property type="gene ID" value="BRADI_3g40565v3"/>
</dbReference>
<dbReference type="GO" id="GO:0090729">
    <property type="term" value="F:toxin activity"/>
    <property type="evidence" value="ECO:0007669"/>
    <property type="project" value="UniProtKB-KW"/>
</dbReference>
<evidence type="ECO:0000313" key="10">
    <source>
        <dbReference type="EnsemblPlants" id="PNT68435"/>
    </source>
</evidence>
<evidence type="ECO:0000313" key="11">
    <source>
        <dbReference type="Proteomes" id="UP000008810"/>
    </source>
</evidence>
<dbReference type="SUPFAM" id="SSF56371">
    <property type="entry name" value="Ribosome inactivating proteins (RIP)"/>
    <property type="match status" value="1"/>
</dbReference>
<keyword evidence="5 8" id="KW-0378">Hydrolase</keyword>
<dbReference type="Gramene" id="PNT68435">
    <property type="protein sequence ID" value="PNT68435"/>
    <property type="gene ID" value="BRADI_3g40565v3"/>
</dbReference>
<reference evidence="9 10" key="1">
    <citation type="journal article" date="2010" name="Nature">
        <title>Genome sequencing and analysis of the model grass Brachypodium distachyon.</title>
        <authorList>
            <consortium name="International Brachypodium Initiative"/>
        </authorList>
    </citation>
    <scope>NUCLEOTIDE SEQUENCE [LARGE SCALE GENOMIC DNA]</scope>
    <source>
        <strain evidence="9 10">Bd21</strain>
    </source>
</reference>
<reference evidence="9" key="2">
    <citation type="submission" date="2017-06" db="EMBL/GenBank/DDBJ databases">
        <title>WGS assembly of Brachypodium distachyon.</title>
        <authorList>
            <consortium name="The International Brachypodium Initiative"/>
            <person name="Lucas S."/>
            <person name="Harmon-Smith M."/>
            <person name="Lail K."/>
            <person name="Tice H."/>
            <person name="Grimwood J."/>
            <person name="Bruce D."/>
            <person name="Barry K."/>
            <person name="Shu S."/>
            <person name="Lindquist E."/>
            <person name="Wang M."/>
            <person name="Pitluck S."/>
            <person name="Vogel J.P."/>
            <person name="Garvin D.F."/>
            <person name="Mockler T.C."/>
            <person name="Schmutz J."/>
            <person name="Rokhsar D."/>
            <person name="Bevan M.W."/>
        </authorList>
    </citation>
    <scope>NUCLEOTIDE SEQUENCE</scope>
    <source>
        <strain evidence="9">Bd21</strain>
    </source>
</reference>
<accession>A0A2K2D2E4</accession>
<dbReference type="EC" id="3.2.2.22" evidence="3 8"/>
<dbReference type="AlphaFoldDB" id="A0A2K2D2E4"/>
<sequence length="147" mass="16452">MAAADGPPEAGPLERAPFMCRNTPTTPANGYFIIRLVEDALSVRLLIRECDGYLVAIQRGDGFWFHFDGETPPDFIAESSVQMRMEASYVSLAPNGRQLFQVGPAQLRNAFCILLKHNNEVAMGTNRYDDQRMALAFMCVVFCEGRR</sequence>
<dbReference type="InParanoid" id="A0A2K2D2E4"/>
<dbReference type="GO" id="GO:0006952">
    <property type="term" value="P:defense response"/>
    <property type="evidence" value="ECO:0007669"/>
    <property type="project" value="UniProtKB-KW"/>
</dbReference>
<keyword evidence="11" id="KW-1185">Reference proteome</keyword>
<evidence type="ECO:0000256" key="1">
    <source>
        <dbReference type="ARBA" id="ARBA00000237"/>
    </source>
</evidence>
<dbReference type="PANTHER" id="PTHR33453:SF9">
    <property type="entry name" value="ALBUMIN B-32"/>
    <property type="match status" value="1"/>
</dbReference>
<dbReference type="OrthoDB" id="10633021at2759"/>